<evidence type="ECO:0000256" key="1">
    <source>
        <dbReference type="ARBA" id="ARBA00004245"/>
    </source>
</evidence>
<dbReference type="FunFam" id="1.20.5.1700:FF:000001">
    <property type="entry name" value="Transforming acidic coiled-coil-containing protein 1 isoform 2"/>
    <property type="match status" value="1"/>
</dbReference>
<proteinExistence type="inferred from homology"/>
<feature type="compositionally biased region" description="Polar residues" evidence="8">
    <location>
        <begin position="366"/>
        <end position="378"/>
    </location>
</feature>
<evidence type="ECO:0000256" key="5">
    <source>
        <dbReference type="ARBA" id="ARBA00023054"/>
    </source>
</evidence>
<feature type="compositionally biased region" description="Basic and acidic residues" evidence="8">
    <location>
        <begin position="98"/>
        <end position="115"/>
    </location>
</feature>
<dbReference type="InterPro" id="IPR007707">
    <property type="entry name" value="TACC_C"/>
</dbReference>
<dbReference type="Gene3D" id="1.20.5.1700">
    <property type="match status" value="1"/>
</dbReference>
<evidence type="ECO:0000313" key="10">
    <source>
        <dbReference type="Proteomes" id="UP000887566"/>
    </source>
</evidence>
<feature type="region of interest" description="Disordered" evidence="8">
    <location>
        <begin position="27"/>
        <end position="238"/>
    </location>
</feature>
<evidence type="ECO:0000256" key="4">
    <source>
        <dbReference type="ARBA" id="ARBA00022553"/>
    </source>
</evidence>
<evidence type="ECO:0000313" key="11">
    <source>
        <dbReference type="WBParaSite" id="PSAMB.scaffold249size61517.g3838.t2"/>
    </source>
</evidence>
<accession>A0A914VT33</accession>
<feature type="region of interest" description="Disordered" evidence="8">
    <location>
        <begin position="1"/>
        <end position="20"/>
    </location>
</feature>
<dbReference type="Proteomes" id="UP000887566">
    <property type="component" value="Unplaced"/>
</dbReference>
<dbReference type="Pfam" id="PF05010">
    <property type="entry name" value="TACC_C"/>
    <property type="match status" value="1"/>
</dbReference>
<feature type="region of interest" description="Disordered" evidence="8">
    <location>
        <begin position="410"/>
        <end position="429"/>
    </location>
</feature>
<feature type="domain" description="Transforming acidic coiled-coil-containing protein C-terminal" evidence="9">
    <location>
        <begin position="569"/>
        <end position="770"/>
    </location>
</feature>
<dbReference type="GO" id="GO:0007052">
    <property type="term" value="P:mitotic spindle organization"/>
    <property type="evidence" value="ECO:0007669"/>
    <property type="project" value="InterPro"/>
</dbReference>
<protein>
    <submittedName>
        <fullName evidence="11">Transforming acidic coiled-coil-containing protein C-terminal domain-containing protein</fullName>
    </submittedName>
</protein>
<dbReference type="GO" id="GO:0005737">
    <property type="term" value="C:cytoplasm"/>
    <property type="evidence" value="ECO:0007669"/>
    <property type="project" value="TreeGrafter"/>
</dbReference>
<evidence type="ECO:0000256" key="7">
    <source>
        <dbReference type="SAM" id="Coils"/>
    </source>
</evidence>
<comment type="similarity">
    <text evidence="2">Belongs to the TACC family.</text>
</comment>
<organism evidence="10 11">
    <name type="scientific">Plectus sambesii</name>
    <dbReference type="NCBI Taxonomy" id="2011161"/>
    <lineage>
        <taxon>Eukaryota</taxon>
        <taxon>Metazoa</taxon>
        <taxon>Ecdysozoa</taxon>
        <taxon>Nematoda</taxon>
        <taxon>Chromadorea</taxon>
        <taxon>Plectida</taxon>
        <taxon>Plectina</taxon>
        <taxon>Plectoidea</taxon>
        <taxon>Plectidae</taxon>
        <taxon>Plectus</taxon>
    </lineage>
</organism>
<feature type="compositionally biased region" description="Polar residues" evidence="8">
    <location>
        <begin position="35"/>
        <end position="55"/>
    </location>
</feature>
<evidence type="ECO:0000256" key="3">
    <source>
        <dbReference type="ARBA" id="ARBA00022490"/>
    </source>
</evidence>
<comment type="subcellular location">
    <subcellularLocation>
        <location evidence="1">Cytoplasm</location>
        <location evidence="1">Cytoskeleton</location>
    </subcellularLocation>
</comment>
<reference evidence="11" key="1">
    <citation type="submission" date="2022-11" db="UniProtKB">
        <authorList>
            <consortium name="WormBaseParasite"/>
        </authorList>
    </citation>
    <scope>IDENTIFICATION</scope>
</reference>
<feature type="compositionally biased region" description="Basic and acidic residues" evidence="8">
    <location>
        <begin position="63"/>
        <end position="78"/>
    </location>
</feature>
<feature type="compositionally biased region" description="Polar residues" evidence="8">
    <location>
        <begin position="1"/>
        <end position="17"/>
    </location>
</feature>
<feature type="coiled-coil region" evidence="7">
    <location>
        <begin position="639"/>
        <end position="772"/>
    </location>
</feature>
<evidence type="ECO:0000259" key="9">
    <source>
        <dbReference type="Pfam" id="PF05010"/>
    </source>
</evidence>
<evidence type="ECO:0000256" key="2">
    <source>
        <dbReference type="ARBA" id="ARBA00009423"/>
    </source>
</evidence>
<dbReference type="GO" id="GO:0005856">
    <property type="term" value="C:cytoskeleton"/>
    <property type="evidence" value="ECO:0007669"/>
    <property type="project" value="UniProtKB-SubCell"/>
</dbReference>
<dbReference type="WBParaSite" id="PSAMB.scaffold249size61517.g3838.t2">
    <property type="protein sequence ID" value="PSAMB.scaffold249size61517.g3838.t2"/>
    <property type="gene ID" value="PSAMB.scaffold249size61517.g3838"/>
</dbReference>
<keyword evidence="10" id="KW-1185">Reference proteome</keyword>
<keyword evidence="3" id="KW-0963">Cytoplasm</keyword>
<feature type="compositionally biased region" description="Polar residues" evidence="8">
    <location>
        <begin position="121"/>
        <end position="133"/>
    </location>
</feature>
<dbReference type="PANTHER" id="PTHR13924:SF10">
    <property type="entry name" value="TRANSFORMING ACIDIC COILED-COIL PROTEIN, ISOFORM K"/>
    <property type="match status" value="1"/>
</dbReference>
<evidence type="ECO:0000256" key="6">
    <source>
        <dbReference type="ARBA" id="ARBA00023212"/>
    </source>
</evidence>
<dbReference type="GO" id="GO:0007097">
    <property type="term" value="P:nuclear migration"/>
    <property type="evidence" value="ECO:0007669"/>
    <property type="project" value="TreeGrafter"/>
</dbReference>
<keyword evidence="4" id="KW-0597">Phosphoprotein</keyword>
<feature type="region of interest" description="Disordered" evidence="8">
    <location>
        <begin position="366"/>
        <end position="394"/>
    </location>
</feature>
<dbReference type="PANTHER" id="PTHR13924">
    <property type="entry name" value="TRANSFORMING ACIDIC COILED-COIL CONTAINING PROTEIN 1/2"/>
    <property type="match status" value="1"/>
</dbReference>
<dbReference type="InterPro" id="IPR039915">
    <property type="entry name" value="TACC"/>
</dbReference>
<keyword evidence="5 7" id="KW-0175">Coiled coil</keyword>
<evidence type="ECO:0000256" key="8">
    <source>
        <dbReference type="SAM" id="MobiDB-lite"/>
    </source>
</evidence>
<dbReference type="AlphaFoldDB" id="A0A914VT33"/>
<sequence length="782" mass="86165">MPSSLGATLAKSPSLNPKQLEMTMEIVYTDDGRELNNNALQDPSGNKQPIENAQAETVPIDESPTKDAEVDKPIHDPESVDIPSHASAPDQAPLPGAEVKEELLEDPHQAEKSLQDPHLFNSWQKNPLSSEESPSAAVDNPLQDQGAVPADTSLSAPLLDEKEKPLDDPAPIDSSLQDSTPVVDKPLEDTAPVEKLSLDEAPVEDLPQDPEPVVETLQDPAVIESAQPATAPAEDVVDSAVEEKPLEVQPPTDSSQLDLLDVNESLLDSSILGETVKEIAEETPAKPLDDFFDAPSNTSDHPTLSTLADPVILENTPVASESRPIDESVIDLATACGQESVLLDEISYFQDANAYVMAEQEDASVNGSADATPVQPQRSRAVVDSKTITKTSKKATQKLPEAVVAPLKQETAPPEVEEMAVADTDRSANVSTENESLYMDAEAFHQEELDPLDGPTPFDRNNRLNRTWTRDDLLNMKTPSASPHRAEQQHKEKEASVIKEAQTTVVKKKPTTDRSYLMQNADASAIGAELEAITLAAKQVTGADSKLIDEVANKLQLQFKTILLSKEREYTSKEHKLSQALEKKEYELKMEKRENAVNKQNAAEMSVVVAEYEKTLGQLMSQMESGKRVNGVAAGSPDADSLLKERNQLAEELQSMENSFGDMYRRYEKLRQATEDLRKNEDTLKQSVDDYQQKLKRAEDRFTRLREHAEDKLEKANQEIERLMKARDTDTIALRAKLKQRDAQVDALERSLEAKQREIQELTSICDELIQKAANTSDSELS</sequence>
<name>A0A914VT33_9BILA</name>
<keyword evidence="6" id="KW-0206">Cytoskeleton</keyword>